<organism evidence="1 2">
    <name type="scientific">Danxiaibacter flavus</name>
    <dbReference type="NCBI Taxonomy" id="3049108"/>
    <lineage>
        <taxon>Bacteria</taxon>
        <taxon>Pseudomonadati</taxon>
        <taxon>Bacteroidota</taxon>
        <taxon>Chitinophagia</taxon>
        <taxon>Chitinophagales</taxon>
        <taxon>Chitinophagaceae</taxon>
        <taxon>Danxiaibacter</taxon>
    </lineage>
</organism>
<dbReference type="RefSeq" id="WP_369328455.1">
    <property type="nucleotide sequence ID" value="NZ_JAULBC010000002.1"/>
</dbReference>
<evidence type="ECO:0000313" key="1">
    <source>
        <dbReference type="EMBL" id="MEX6687052.1"/>
    </source>
</evidence>
<accession>A0ABV3ZB09</accession>
<name>A0ABV3ZB09_9BACT</name>
<dbReference type="InterPro" id="IPR019619">
    <property type="entry name" value="DUF2490"/>
</dbReference>
<protein>
    <submittedName>
        <fullName evidence="1">DUF2490 domain-containing protein</fullName>
    </submittedName>
</protein>
<dbReference type="Pfam" id="PF10677">
    <property type="entry name" value="DUF2490"/>
    <property type="match status" value="1"/>
</dbReference>
<gene>
    <name evidence="1" type="ORF">QTN47_06080</name>
</gene>
<sequence>MHFRLIYLVLLGISFLPCVKLYAQSQNNFSGWLALFSSYKLNNKLSVHFDGQLRSADKIKEAQSFLIRPGINYMVARNQIATVGYAYVGHFRRINGVSGWANEHRIWEQYIFNQSFPVAERAVSLQHRLRLEQRFISRSEVVNEQLKTKDYVFAQRFRYFARSIFPLGQTSKFTKGMFISLQDEVFFNVTNASAVNNKFFDQNRAYGSIGYRLSPKCDIETGYMYQFVAGRNSNINNHILQIAGYLRL</sequence>
<proteinExistence type="predicted"/>
<keyword evidence="2" id="KW-1185">Reference proteome</keyword>
<reference evidence="1 2" key="1">
    <citation type="submission" date="2023-07" db="EMBL/GenBank/DDBJ databases">
        <authorList>
            <person name="Lian W.-H."/>
        </authorList>
    </citation>
    <scope>NUCLEOTIDE SEQUENCE [LARGE SCALE GENOMIC DNA]</scope>
    <source>
        <strain evidence="1 2">SYSU DXS3180</strain>
    </source>
</reference>
<comment type="caution">
    <text evidence="1">The sequence shown here is derived from an EMBL/GenBank/DDBJ whole genome shotgun (WGS) entry which is preliminary data.</text>
</comment>
<dbReference type="Proteomes" id="UP001560573">
    <property type="component" value="Unassembled WGS sequence"/>
</dbReference>
<dbReference type="EMBL" id="JAULBC010000002">
    <property type="protein sequence ID" value="MEX6687052.1"/>
    <property type="molecule type" value="Genomic_DNA"/>
</dbReference>
<evidence type="ECO:0000313" key="2">
    <source>
        <dbReference type="Proteomes" id="UP001560573"/>
    </source>
</evidence>